<name>A0A7H0GKT7_9BURK</name>
<keyword evidence="2" id="KW-1185">Reference proteome</keyword>
<proteinExistence type="predicted"/>
<accession>A0A7H0GKT7</accession>
<dbReference type="NCBIfam" id="TIGR01643">
    <property type="entry name" value="YD_repeat_2x"/>
    <property type="match status" value="1"/>
</dbReference>
<dbReference type="InterPro" id="IPR022385">
    <property type="entry name" value="Rhs_assc_core"/>
</dbReference>
<evidence type="ECO:0000313" key="1">
    <source>
        <dbReference type="EMBL" id="QNP48903.1"/>
    </source>
</evidence>
<protein>
    <recommendedName>
        <fullName evidence="3">RHS repeat-associated core domain-containing protein</fullName>
    </recommendedName>
</protein>
<dbReference type="AlphaFoldDB" id="A0A7H0GKT7"/>
<dbReference type="RefSeq" id="WP_187724495.1">
    <property type="nucleotide sequence ID" value="NZ_CP060783.1"/>
</dbReference>
<organism evidence="1 2">
    <name type="scientific">Diaphorobacter aerolatus</name>
    <dbReference type="NCBI Taxonomy" id="1288495"/>
    <lineage>
        <taxon>Bacteria</taxon>
        <taxon>Pseudomonadati</taxon>
        <taxon>Pseudomonadota</taxon>
        <taxon>Betaproteobacteria</taxon>
        <taxon>Burkholderiales</taxon>
        <taxon>Comamonadaceae</taxon>
        <taxon>Diaphorobacter</taxon>
    </lineage>
</organism>
<dbReference type="EMBL" id="CP060783">
    <property type="protein sequence ID" value="QNP48903.1"/>
    <property type="molecule type" value="Genomic_DNA"/>
</dbReference>
<dbReference type="PANTHER" id="PTHR32305">
    <property type="match status" value="1"/>
</dbReference>
<sequence>MSEVQDPGVTTQYQRDALSRIARKTQSLSGGETRSTSYSYVPAGQGGAGSLQSITYPSGKTLTYTYDATGLITGMSWNGVPLVSSLQWNPMGMPNRWNWPGIKISPTDSSPLLENRQYNTAGQLIHSGLLDLSWDAAGRVTAIAQSHMIPANGSAAEKKPAQRGMISSSFTYNAVGNLTASAHALMSSPAVTLPTGVTLPDLIGYTSLGYSYDANGNRTSGVFTKNTGSGTPAAITRTYTTTPGTNRLASVTSTSNAGATIPAKNYQYDASGSLISAAGQYLHYGPNGRVAKLTGTASSADPQAVSYLYNSASQRVLKTDARAAAATAATAAVTEHAFYSDEDGTSPLGFYSNQRSSDSVAPAGENDSTEILYLPTANGLMPIAAQINGRIHAIDTDHLNTPRRLTNADGQVAWQWLITGFGEVAPTTGANGYLQPGSAAPVAPSYAPAVTFNLRYPGQQWDQETGLAYNINRYYDASSGRYIQADPIGLDGGWNRFAYVGGNPLKTTDPSGLAPNCRFVGPVYQCDFTPPPTNPDWSPGPPVASGSPALNLPPVESTLCKISPLMCAGLTGGRGLVDLCTNSESDRCKKAVETCASSCAEKYATGTLPGSGRDIASRIRVCIRNCMRDNGCNDY</sequence>
<evidence type="ECO:0000313" key="2">
    <source>
        <dbReference type="Proteomes" id="UP000516028"/>
    </source>
</evidence>
<gene>
    <name evidence="1" type="ORF">H9K75_01485</name>
</gene>
<dbReference type="NCBIfam" id="TIGR03696">
    <property type="entry name" value="Rhs_assc_core"/>
    <property type="match status" value="1"/>
</dbReference>
<dbReference type="Proteomes" id="UP000516028">
    <property type="component" value="Chromosome"/>
</dbReference>
<dbReference type="InterPro" id="IPR006530">
    <property type="entry name" value="YD"/>
</dbReference>
<dbReference type="PRINTS" id="PR00394">
    <property type="entry name" value="RHSPROTEIN"/>
</dbReference>
<reference evidence="1 2" key="1">
    <citation type="submission" date="2020-08" db="EMBL/GenBank/DDBJ databases">
        <title>Genome sequence of Diaphorobacter aerolatus KACC 16536T.</title>
        <authorList>
            <person name="Hyun D.-W."/>
            <person name="Bae J.-W."/>
        </authorList>
    </citation>
    <scope>NUCLEOTIDE SEQUENCE [LARGE SCALE GENOMIC DNA]</scope>
    <source>
        <strain evidence="1 2">KACC 16536</strain>
    </source>
</reference>
<dbReference type="Pfam" id="PF05593">
    <property type="entry name" value="RHS_repeat"/>
    <property type="match status" value="1"/>
</dbReference>
<dbReference type="InterPro" id="IPR031325">
    <property type="entry name" value="RHS_repeat"/>
</dbReference>
<dbReference type="KEGG" id="daer:H9K75_01485"/>
<evidence type="ECO:0008006" key="3">
    <source>
        <dbReference type="Google" id="ProtNLM"/>
    </source>
</evidence>
<dbReference type="PANTHER" id="PTHR32305:SF15">
    <property type="entry name" value="PROTEIN RHSA-RELATED"/>
    <property type="match status" value="1"/>
</dbReference>
<dbReference type="Gene3D" id="2.180.10.10">
    <property type="entry name" value="RHS repeat-associated core"/>
    <property type="match status" value="1"/>
</dbReference>
<dbReference type="InterPro" id="IPR050708">
    <property type="entry name" value="T6SS_VgrG/RHS"/>
</dbReference>